<dbReference type="Proteomes" id="UP001418796">
    <property type="component" value="Unassembled WGS sequence"/>
</dbReference>
<proteinExistence type="inferred from homology"/>
<dbReference type="RefSeq" id="WP_343129091.1">
    <property type="nucleotide sequence ID" value="NZ_JBCITK010000001.1"/>
</dbReference>
<dbReference type="Pfam" id="PF00126">
    <property type="entry name" value="HTH_1"/>
    <property type="match status" value="1"/>
</dbReference>
<dbReference type="PRINTS" id="PR00039">
    <property type="entry name" value="HTHLYSR"/>
</dbReference>
<comment type="similarity">
    <text evidence="1">Belongs to the LysR transcriptional regulatory family.</text>
</comment>
<gene>
    <name evidence="6" type="ORF">MKY91_01940</name>
</gene>
<reference evidence="6 7" key="1">
    <citation type="submission" date="2024-03" db="EMBL/GenBank/DDBJ databases">
        <title>Bacilli Hybrid Assemblies.</title>
        <authorList>
            <person name="Kovac J."/>
        </authorList>
    </citation>
    <scope>NUCLEOTIDE SEQUENCE [LARGE SCALE GENOMIC DNA]</scope>
    <source>
        <strain evidence="6 7">FSL R7-0666</strain>
    </source>
</reference>
<dbReference type="SUPFAM" id="SSF53850">
    <property type="entry name" value="Periplasmic binding protein-like II"/>
    <property type="match status" value="1"/>
</dbReference>
<dbReference type="SUPFAM" id="SSF46785">
    <property type="entry name" value="Winged helix' DNA-binding domain"/>
    <property type="match status" value="1"/>
</dbReference>
<dbReference type="PANTHER" id="PTHR30126:SF40">
    <property type="entry name" value="HTH-TYPE TRANSCRIPTIONAL REGULATOR GLTR"/>
    <property type="match status" value="1"/>
</dbReference>
<dbReference type="InterPro" id="IPR036390">
    <property type="entry name" value="WH_DNA-bd_sf"/>
</dbReference>
<organism evidence="6 7">
    <name type="scientific">Alkalicoccobacillus gibsonii</name>
    <dbReference type="NCBI Taxonomy" id="79881"/>
    <lineage>
        <taxon>Bacteria</taxon>
        <taxon>Bacillati</taxon>
        <taxon>Bacillota</taxon>
        <taxon>Bacilli</taxon>
        <taxon>Bacillales</taxon>
        <taxon>Bacillaceae</taxon>
        <taxon>Alkalicoccobacillus</taxon>
    </lineage>
</organism>
<name>A0ABU9VDG2_9BACI</name>
<dbReference type="PROSITE" id="PS50931">
    <property type="entry name" value="HTH_LYSR"/>
    <property type="match status" value="1"/>
</dbReference>
<accession>A0ABU9VDG2</accession>
<sequence>MNIEQLMYIVEVAKEKSLGAAAKTLNISQSALSQAITKLESELGVKIFNRSRAGAIPTKEGDFIIAKSQYALEAIYEIKEEAKQLNEFNDVLRMNVIPGLIEPIVDSYLRFKARTPTFKIEVSERSSMNIIQEIHDDKIDVGFIAVKSSNMDVVNGFHFTPVTTGKLLVFASKDSFIANTNKALEPSLLKEQLFVLYKDEYVQSFVSNFHRLYGPINVFLETTDLHVITNTILQHGAITIGHDISATFSRSFPFETEMTALAIDHFFDSSFTYGWIRKYDHKLSEKTNEFIDEVREVLLNKA</sequence>
<dbReference type="CDD" id="cd05466">
    <property type="entry name" value="PBP2_LTTR_substrate"/>
    <property type="match status" value="1"/>
</dbReference>
<evidence type="ECO:0000313" key="6">
    <source>
        <dbReference type="EMBL" id="MEN0641920.1"/>
    </source>
</evidence>
<dbReference type="InterPro" id="IPR036388">
    <property type="entry name" value="WH-like_DNA-bd_sf"/>
</dbReference>
<comment type="caution">
    <text evidence="6">The sequence shown here is derived from an EMBL/GenBank/DDBJ whole genome shotgun (WGS) entry which is preliminary data.</text>
</comment>
<evidence type="ECO:0000256" key="3">
    <source>
        <dbReference type="ARBA" id="ARBA00023125"/>
    </source>
</evidence>
<dbReference type="Pfam" id="PF03466">
    <property type="entry name" value="LysR_substrate"/>
    <property type="match status" value="1"/>
</dbReference>
<protein>
    <submittedName>
        <fullName evidence="6">LysR family transcriptional regulator</fullName>
    </submittedName>
</protein>
<evidence type="ECO:0000259" key="5">
    <source>
        <dbReference type="PROSITE" id="PS50931"/>
    </source>
</evidence>
<dbReference type="EMBL" id="JBCITK010000001">
    <property type="protein sequence ID" value="MEN0641920.1"/>
    <property type="molecule type" value="Genomic_DNA"/>
</dbReference>
<evidence type="ECO:0000256" key="1">
    <source>
        <dbReference type="ARBA" id="ARBA00009437"/>
    </source>
</evidence>
<keyword evidence="4" id="KW-0804">Transcription</keyword>
<evidence type="ECO:0000313" key="7">
    <source>
        <dbReference type="Proteomes" id="UP001418796"/>
    </source>
</evidence>
<evidence type="ECO:0000256" key="2">
    <source>
        <dbReference type="ARBA" id="ARBA00023015"/>
    </source>
</evidence>
<evidence type="ECO:0000256" key="4">
    <source>
        <dbReference type="ARBA" id="ARBA00023163"/>
    </source>
</evidence>
<dbReference type="Gene3D" id="3.40.190.290">
    <property type="match status" value="1"/>
</dbReference>
<dbReference type="PANTHER" id="PTHR30126">
    <property type="entry name" value="HTH-TYPE TRANSCRIPTIONAL REGULATOR"/>
    <property type="match status" value="1"/>
</dbReference>
<keyword evidence="7" id="KW-1185">Reference proteome</keyword>
<keyword evidence="3" id="KW-0238">DNA-binding</keyword>
<dbReference type="Gene3D" id="1.10.10.10">
    <property type="entry name" value="Winged helix-like DNA-binding domain superfamily/Winged helix DNA-binding domain"/>
    <property type="match status" value="1"/>
</dbReference>
<keyword evidence="2" id="KW-0805">Transcription regulation</keyword>
<dbReference type="InterPro" id="IPR005119">
    <property type="entry name" value="LysR_subst-bd"/>
</dbReference>
<dbReference type="InterPro" id="IPR000847">
    <property type="entry name" value="LysR_HTH_N"/>
</dbReference>
<feature type="domain" description="HTH lysR-type" evidence="5">
    <location>
        <begin position="1"/>
        <end position="58"/>
    </location>
</feature>